<dbReference type="AlphaFoldDB" id="A0A3S6QUW0"/>
<dbReference type="EMBL" id="CP018180">
    <property type="protein sequence ID" value="AUJ31951.1"/>
    <property type="molecule type" value="Genomic_DNA"/>
</dbReference>
<dbReference type="Pfam" id="PF05043">
    <property type="entry name" value="Mga"/>
    <property type="match status" value="1"/>
</dbReference>
<dbReference type="GO" id="GO:0009401">
    <property type="term" value="P:phosphoenolpyruvate-dependent sugar phosphotransferase system"/>
    <property type="evidence" value="ECO:0007669"/>
    <property type="project" value="InterPro"/>
</dbReference>
<evidence type="ECO:0000256" key="3">
    <source>
        <dbReference type="ARBA" id="ARBA00023015"/>
    </source>
</evidence>
<dbReference type="PROSITE" id="PS51099">
    <property type="entry name" value="PTS_EIIB_TYPE_2"/>
    <property type="match status" value="1"/>
</dbReference>
<feature type="domain" description="PTS EIIA type-2" evidence="6">
    <location>
        <begin position="498"/>
        <end position="637"/>
    </location>
</feature>
<dbReference type="InterPro" id="IPR036388">
    <property type="entry name" value="WH-like_DNA-bd_sf"/>
</dbReference>
<evidence type="ECO:0000259" key="6">
    <source>
        <dbReference type="PROSITE" id="PS51094"/>
    </source>
</evidence>
<dbReference type="Pfam" id="PF00359">
    <property type="entry name" value="PTS_EIIA_2"/>
    <property type="match status" value="1"/>
</dbReference>
<evidence type="ECO:0000313" key="9">
    <source>
        <dbReference type="EMBL" id="AUJ31951.1"/>
    </source>
</evidence>
<evidence type="ECO:0000259" key="7">
    <source>
        <dbReference type="PROSITE" id="PS51099"/>
    </source>
</evidence>
<feature type="domain" description="PRD" evidence="8">
    <location>
        <begin position="189"/>
        <end position="289"/>
    </location>
</feature>
<feature type="domain" description="PTS EIIB type-2" evidence="7">
    <location>
        <begin position="402"/>
        <end position="491"/>
    </location>
</feature>
<dbReference type="InterPro" id="IPR003501">
    <property type="entry name" value="PTS_EIIB_2/3"/>
</dbReference>
<dbReference type="InterPro" id="IPR007737">
    <property type="entry name" value="Mga_HTH"/>
</dbReference>
<dbReference type="Gene3D" id="3.40.50.2300">
    <property type="match status" value="1"/>
</dbReference>
<dbReference type="InterPro" id="IPR011608">
    <property type="entry name" value="PRD"/>
</dbReference>
<dbReference type="Gene3D" id="3.40.930.10">
    <property type="entry name" value="Mannitol-specific EII, Chain A"/>
    <property type="match status" value="1"/>
</dbReference>
<evidence type="ECO:0000313" key="10">
    <source>
        <dbReference type="Proteomes" id="UP000324497"/>
    </source>
</evidence>
<dbReference type="InterPro" id="IPR016152">
    <property type="entry name" value="PTrfase/Anion_transptr"/>
</dbReference>
<dbReference type="Proteomes" id="UP000324497">
    <property type="component" value="Chromosome"/>
</dbReference>
<keyword evidence="4" id="KW-0010">Activator</keyword>
<keyword evidence="1" id="KW-0808">Transferase</keyword>
<keyword evidence="5" id="KW-0804">Transcription</keyword>
<dbReference type="GeneID" id="78521734"/>
<dbReference type="SUPFAM" id="SSF63520">
    <property type="entry name" value="PTS-regulatory domain, PRD"/>
    <property type="match status" value="2"/>
</dbReference>
<name>A0A3S6QUW0_9LACO</name>
<dbReference type="GO" id="GO:0008982">
    <property type="term" value="F:protein-N(PI)-phosphohistidine-sugar phosphotransferase activity"/>
    <property type="evidence" value="ECO:0007669"/>
    <property type="project" value="InterPro"/>
</dbReference>
<dbReference type="PROSITE" id="PS51094">
    <property type="entry name" value="PTS_EIIA_TYPE_2"/>
    <property type="match status" value="1"/>
</dbReference>
<dbReference type="Pfam" id="PF00874">
    <property type="entry name" value="PRD"/>
    <property type="match status" value="2"/>
</dbReference>
<dbReference type="Pfam" id="PF02302">
    <property type="entry name" value="PTS_IIB"/>
    <property type="match status" value="1"/>
</dbReference>
<evidence type="ECO:0000256" key="2">
    <source>
        <dbReference type="ARBA" id="ARBA00022737"/>
    </source>
</evidence>
<dbReference type="InterPro" id="IPR002178">
    <property type="entry name" value="PTS_EIIA_type-2_dom"/>
</dbReference>
<dbReference type="PANTHER" id="PTHR30185">
    <property type="entry name" value="CRYPTIC BETA-GLUCOSIDE BGL OPERON ANTITERMINATOR"/>
    <property type="match status" value="1"/>
</dbReference>
<keyword evidence="3" id="KW-0805">Transcription regulation</keyword>
<dbReference type="InterPro" id="IPR013196">
    <property type="entry name" value="HTH_11"/>
</dbReference>
<dbReference type="InterPro" id="IPR013011">
    <property type="entry name" value="PTS_EIIB_2"/>
</dbReference>
<evidence type="ECO:0000256" key="4">
    <source>
        <dbReference type="ARBA" id="ARBA00023159"/>
    </source>
</evidence>
<dbReference type="SUPFAM" id="SSF55804">
    <property type="entry name" value="Phoshotransferase/anion transport protein"/>
    <property type="match status" value="1"/>
</dbReference>
<evidence type="ECO:0000259" key="8">
    <source>
        <dbReference type="PROSITE" id="PS51372"/>
    </source>
</evidence>
<organism evidence="9 10">
    <name type="scientific">Liquorilactobacillus nagelii</name>
    <dbReference type="NCBI Taxonomy" id="82688"/>
    <lineage>
        <taxon>Bacteria</taxon>
        <taxon>Bacillati</taxon>
        <taxon>Bacillota</taxon>
        <taxon>Bacilli</taxon>
        <taxon>Lactobacillales</taxon>
        <taxon>Lactobacillaceae</taxon>
        <taxon>Liquorilactobacillus</taxon>
    </lineage>
</organism>
<protein>
    <submittedName>
        <fullName evidence="9">Uncharacterized protein</fullName>
    </submittedName>
</protein>
<dbReference type="CDD" id="cd05568">
    <property type="entry name" value="PTS_IIB_bgl_like"/>
    <property type="match status" value="1"/>
</dbReference>
<evidence type="ECO:0000256" key="1">
    <source>
        <dbReference type="ARBA" id="ARBA00022679"/>
    </source>
</evidence>
<dbReference type="Gene3D" id="1.10.1790.10">
    <property type="entry name" value="PRD domain"/>
    <property type="match status" value="2"/>
</dbReference>
<dbReference type="Gene3D" id="1.10.10.10">
    <property type="entry name" value="Winged helix-like DNA-binding domain superfamily/Winged helix DNA-binding domain"/>
    <property type="match status" value="2"/>
</dbReference>
<feature type="domain" description="PRD" evidence="8">
    <location>
        <begin position="290"/>
        <end position="398"/>
    </location>
</feature>
<dbReference type="InterPro" id="IPR050661">
    <property type="entry name" value="BglG_antiterminators"/>
</dbReference>
<dbReference type="GO" id="GO:0006355">
    <property type="term" value="P:regulation of DNA-templated transcription"/>
    <property type="evidence" value="ECO:0007669"/>
    <property type="project" value="InterPro"/>
</dbReference>
<accession>A0A3S6QUW0</accession>
<proteinExistence type="predicted"/>
<dbReference type="KEGG" id="lng:BSQ50_04880"/>
<dbReference type="Pfam" id="PF08279">
    <property type="entry name" value="HTH_11"/>
    <property type="match status" value="1"/>
</dbReference>
<evidence type="ECO:0000256" key="5">
    <source>
        <dbReference type="ARBA" id="ARBA00023163"/>
    </source>
</evidence>
<keyword evidence="2" id="KW-0677">Repeat</keyword>
<dbReference type="PROSITE" id="PS51372">
    <property type="entry name" value="PRD_2"/>
    <property type="match status" value="2"/>
</dbReference>
<sequence length="640" mass="72786">MNELSSRQLKILKYLIKIKNTTAENLAVQLNVSSKTIYQDLKTLANLLSEHKINLIKKPGIGIELDGDTQKIKSLLLTLSEKSDVPNNDNQRFIYILTSLVETNHYVTIANLSAQLFISPRIIEKNIDQIEKYINSFGVKLDRKSGKGIKIIADEKQRRKLIFRLLNRFWGEQWSVNHENEIVYHNLTVNSLLDNEIVLQVLKIVEQFVEQTTTPLNDYEFQSLVVHLAIAIQRIKSGKMIDGLPIMQGMNQQKLPAAKRLAAMIEKHFCIQLPLAEVKYLQLHLIAADSGGINLKDISKNDTTYAELKWLLKSSGYDGNLLRGLAVHLKSAIKRLQFGVSIANPFTHQIKQNYPAAFDQGLQIAQFYEKKENISLNDDEVAYLALHLQAYLERCHQDDDRLRVIVVCSTGLGSAQLLAAKIRSEFPEVKIQGIYSLAELQEQESQDADLIISTIEIHSSSVPTVTVSPLFQSNDVNFVNQSLKDIKQSQQRNFDPSQIISSDLIWCHQSFDNWKNSLRWITQQLIRQNVAKPGITEAAFSRENLSFTSFENYATPHASPELIIEPSIAVCTLEPALKWGNQTVSVIFFLAITKNFTPKEVELIFDKLYGILSDEKQLRKLTSFTNSNKLFQYLKGLMKK</sequence>
<dbReference type="InterPro" id="IPR036095">
    <property type="entry name" value="PTS_EIIB-like_sf"/>
</dbReference>
<keyword evidence="10" id="KW-1185">Reference proteome</keyword>
<reference evidence="9 10" key="1">
    <citation type="submission" date="2016-11" db="EMBL/GenBank/DDBJ databases">
        <title>Interaction between Lactobacillus species and yeast in water kefir.</title>
        <authorList>
            <person name="Behr J."/>
            <person name="Xu D."/>
            <person name="Vogel R.F."/>
        </authorList>
    </citation>
    <scope>NUCLEOTIDE SEQUENCE [LARGE SCALE GENOMIC DNA]</scope>
    <source>
        <strain evidence="9 10">TMW 1.1827</strain>
    </source>
</reference>
<dbReference type="SUPFAM" id="SSF52794">
    <property type="entry name" value="PTS system IIB component-like"/>
    <property type="match status" value="1"/>
</dbReference>
<dbReference type="PANTHER" id="PTHR30185:SF13">
    <property type="entry name" value="LICABCH OPERON REGULATOR-RELATED"/>
    <property type="match status" value="1"/>
</dbReference>
<dbReference type="RefSeq" id="WP_057886690.1">
    <property type="nucleotide sequence ID" value="NZ_CP018180.1"/>
</dbReference>
<dbReference type="InterPro" id="IPR036634">
    <property type="entry name" value="PRD_sf"/>
</dbReference>
<gene>
    <name evidence="9" type="ORF">BSQ50_04880</name>
</gene>